<feature type="compositionally biased region" description="Low complexity" evidence="2">
    <location>
        <begin position="551"/>
        <end position="562"/>
    </location>
</feature>
<reference evidence="3 4" key="1">
    <citation type="submission" date="2024-03" db="EMBL/GenBank/DDBJ databases">
        <title>Human intestinal bacterial collection.</title>
        <authorList>
            <person name="Pauvert C."/>
            <person name="Hitch T.C.A."/>
            <person name="Clavel T."/>
        </authorList>
    </citation>
    <scope>NUCLEOTIDE SEQUENCE [LARGE SCALE GENOMIC DNA]</scope>
    <source>
        <strain evidence="3 4">CLA-JM-H44</strain>
    </source>
</reference>
<accession>A0ABV1E2W0</accession>
<feature type="region of interest" description="Disordered" evidence="2">
    <location>
        <begin position="541"/>
        <end position="563"/>
    </location>
</feature>
<name>A0ABV1E2W0_9FIRM</name>
<keyword evidence="1" id="KW-0175">Coiled coil</keyword>
<protein>
    <submittedName>
        <fullName evidence="3">Uncharacterized protein</fullName>
    </submittedName>
</protein>
<comment type="caution">
    <text evidence="3">The sequence shown here is derived from an EMBL/GenBank/DDBJ whole genome shotgun (WGS) entry which is preliminary data.</text>
</comment>
<feature type="region of interest" description="Disordered" evidence="2">
    <location>
        <begin position="755"/>
        <end position="774"/>
    </location>
</feature>
<dbReference type="Proteomes" id="UP001489509">
    <property type="component" value="Unassembled WGS sequence"/>
</dbReference>
<dbReference type="EMBL" id="JBBMFD010000033">
    <property type="protein sequence ID" value="MEQ2441654.1"/>
    <property type="molecule type" value="Genomic_DNA"/>
</dbReference>
<proteinExistence type="predicted"/>
<keyword evidence="4" id="KW-1185">Reference proteome</keyword>
<evidence type="ECO:0000256" key="2">
    <source>
        <dbReference type="SAM" id="MobiDB-lite"/>
    </source>
</evidence>
<feature type="coiled-coil region" evidence="1">
    <location>
        <begin position="211"/>
        <end position="321"/>
    </location>
</feature>
<evidence type="ECO:0000313" key="3">
    <source>
        <dbReference type="EMBL" id="MEQ2441654.1"/>
    </source>
</evidence>
<gene>
    <name evidence="3" type="ORF">WMO26_12525</name>
</gene>
<organism evidence="3 4">
    <name type="scientific">Solibaculum intestinale</name>
    <dbReference type="NCBI Taxonomy" id="3133165"/>
    <lineage>
        <taxon>Bacteria</taxon>
        <taxon>Bacillati</taxon>
        <taxon>Bacillota</taxon>
        <taxon>Clostridia</taxon>
        <taxon>Eubacteriales</taxon>
        <taxon>Oscillospiraceae</taxon>
        <taxon>Solibaculum</taxon>
    </lineage>
</organism>
<dbReference type="RefSeq" id="WP_349220873.1">
    <property type="nucleotide sequence ID" value="NZ_JBBMFD010000033.1"/>
</dbReference>
<evidence type="ECO:0000313" key="4">
    <source>
        <dbReference type="Proteomes" id="UP001489509"/>
    </source>
</evidence>
<feature type="coiled-coil region" evidence="1">
    <location>
        <begin position="563"/>
        <end position="640"/>
    </location>
</feature>
<sequence>MEQQTLSTGLNLDIGINTQSLEEGLSKIVSLLNRIATAMNNTKDKQEKLNKSMADTGKVQAAVKHSADVIGVLEKGMDALSIMTNDTSHSFDGFLSALTGVTDGLGKGAAAGLTFGNVFVGLATFGLDLFINYLSSIKEAEQERQQVFEAAVSNMQKYGDTLASVERNMAVLRDSSSSVEELVEARNSLAESLEGVTVGYDEEGNAILTGNAILQERVDVLKEQLALNQQQVSFSLGGKKFDLAENKEALEQKEKEVQKKQEELDEQVRYNEKLRSQGTHFVSDVPIYDTQNSLQKSQEEMAALKEKEIQLEREIREAFTATVQVRLEGYNDMSAVQQSVVNQIISENEGLIESENGVNEVLAIISDQLADRAGALEYVQSCEEIAQANEKIRAGVSDDLNSLQSLSSAYQTLQQDGSLSAEALYNLGQAFPEINSYIAESGDLSLQNGQLLVDLFNAKMTMQNLERESQIATLETQRQTAVEERRNLMDKAQAYDTLADAAINAAVQQQIEASNGKIEDIDKTIDALRTASKITSGITFESLRSGGGNSGSSKPKSYGSSKNEALQNEIKLLEQKKKMDQVTNEEELAWLERMLGQYRMSAEERQDLEYRIYQVKKKLQDEEEKRLQQQIKQLDELGSAVTSALKARYEEQKEIEQKRIDDSIQSWKDWEEQTVAAIQGQIDALDELEEEQESADKRAEYERNKQALELQKAYEKDLYQREMIQKEINRLDKEEQKRLEQEARDELRKQLEQQIEDAKEQSKQKQEALEKESEALDETYEKLMQDSALKAEAERMLMQASQEDILQLLQSYAPDYEVVGQSMGEKLVEGFTQKVGSIEDYFNRIQTQIDAFHSAVADTANQAADHFYANRAAQEAKIASQAAPSNIQMTVNFNQPVESPIETRRELERAMQSMVVKIQQGG</sequence>
<evidence type="ECO:0000256" key="1">
    <source>
        <dbReference type="SAM" id="Coils"/>
    </source>
</evidence>